<evidence type="ECO:0000256" key="9">
    <source>
        <dbReference type="ARBA" id="ARBA00023136"/>
    </source>
</evidence>
<comment type="subcellular location">
    <subcellularLocation>
        <location evidence="2">Cell outer membrane</location>
        <topology evidence="2">Peripheral membrane protein</topology>
        <orientation evidence="2">Extracellular side</orientation>
    </subcellularLocation>
    <subcellularLocation>
        <location evidence="1">Secreted</location>
        <location evidence="1">Cell wall</location>
    </subcellularLocation>
</comment>
<gene>
    <name evidence="13" type="ORF">CP99DC5_0721</name>
</gene>
<keyword evidence="9" id="KW-0472">Membrane</keyword>
<evidence type="ECO:0000313" key="14">
    <source>
        <dbReference type="Proteomes" id="UP000014627"/>
    </source>
</evidence>
<evidence type="ECO:0000256" key="7">
    <source>
        <dbReference type="ARBA" id="ARBA00022692"/>
    </source>
</evidence>
<dbReference type="InterPro" id="IPR003368">
    <property type="entry name" value="POMP_repeat"/>
</dbReference>
<keyword evidence="7" id="KW-0812">Transmembrane</keyword>
<name>A0ABN0MP81_CHLPS</name>
<feature type="chain" id="PRO_5047042025" evidence="11">
    <location>
        <begin position="22"/>
        <end position="840"/>
    </location>
</feature>
<dbReference type="InterPro" id="IPR005546">
    <property type="entry name" value="Autotransporte_beta"/>
</dbReference>
<dbReference type="Gene3D" id="2.40.128.130">
    <property type="entry name" value="Autotransporter beta-domain"/>
    <property type="match status" value="1"/>
</dbReference>
<dbReference type="SMART" id="SM00869">
    <property type="entry name" value="Autotransporter"/>
    <property type="match status" value="1"/>
</dbReference>
<evidence type="ECO:0000256" key="1">
    <source>
        <dbReference type="ARBA" id="ARBA00004191"/>
    </source>
</evidence>
<dbReference type="InterPro" id="IPR011427">
    <property type="entry name" value="Polymorphic_membr_middle"/>
</dbReference>
<evidence type="ECO:0000256" key="3">
    <source>
        <dbReference type="ARBA" id="ARBA00007542"/>
    </source>
</evidence>
<sequence length="840" mass="90111">MKNSIYGVLILSSFTVSIAFANAENLDSSASFDGSTGAGQFTAKQSSQAGGTTYTLTADVTIEHVKSTTPANTSCFKNSTGNVTFVGANHSLIFEDIASTAQGAAISTNTDGKTITMSGFNVLSFISAPQAITGNAAIYGIASITIKENKQLVFDTNHSTAAGGAIHCLKTGATATTLTLENNASMIFRNNSSATKGGAIHTDKLVLKTGGNTLFENNHATQKGGAISIADSGEISLSADNGSIIFKGNTYTDGGNRVNNAIYVGANGKFVKLEAKEAQSILFYDPILVEGAAADNLEINKVNGATTYTGSIIFSGRHINSPHKKMKHVSKFTQPLTLSAGSLVLEKGAHLEAKSLTQTEGSKIILDQTSSIKVQENVDIKELWLSLDEFVEPTAANISSSGAAHTVTVKGPLGIFADQEAFYNHHALANNVDQELLQLADKDITKISLVDVPESVRENLNTHRGYQGSWTVDWKTVPGSTSGGVTTLGTKTATVHWRPTGYIPFGGAQEITTPLVPNTLWGNFSDIRNLERTVESLATNSLCSEGFWATGIKNFFYANGAEKNYVFQHNNAGYAIGINKHTLSENVFSAAFSQLFGKDRDDAKGQVEHQTLSGSLYAHHVGTVPMLRFLCGGSTNCVPELQASPFIPVILSAQLSYSHSNNNLTITHEDKTKTTGNWSNYSLATELGSTFVYTLSKCPSIFKNVSPFIKLQGVYSEQRKFTEEGLRRCSFSSTYLANLALPLGIKIQGTCPRELLAYDLSAMYVQDIFRINPETMTLFLIGGLAPWTTPATNLDNKALVVQGSGRFAVRPNIEIFAEGNCELRSSSHSYNYDFGAKVHF</sequence>
<dbReference type="PROSITE" id="PS51208">
    <property type="entry name" value="AUTOTRANSPORTER"/>
    <property type="match status" value="1"/>
</dbReference>
<feature type="domain" description="Autotransporter" evidence="12">
    <location>
        <begin position="540"/>
        <end position="840"/>
    </location>
</feature>
<comment type="similarity">
    <text evidence="3">Belongs to the PMP outer membrane protein family.</text>
</comment>
<evidence type="ECO:0000256" key="10">
    <source>
        <dbReference type="ARBA" id="ARBA00023237"/>
    </source>
</evidence>
<dbReference type="EMBL" id="ATLC01000046">
    <property type="protein sequence ID" value="EPJ27766.1"/>
    <property type="molecule type" value="Genomic_DNA"/>
</dbReference>
<dbReference type="NCBIfam" id="TIGR01376">
    <property type="entry name" value="POMP_repeat"/>
    <property type="match status" value="2"/>
</dbReference>
<keyword evidence="10" id="KW-0998">Cell outer membrane</keyword>
<keyword evidence="8 11" id="KW-0732">Signal</keyword>
<evidence type="ECO:0000256" key="11">
    <source>
        <dbReference type="SAM" id="SignalP"/>
    </source>
</evidence>
<dbReference type="SUPFAM" id="SSF103515">
    <property type="entry name" value="Autotransporter"/>
    <property type="match status" value="1"/>
</dbReference>
<dbReference type="RefSeq" id="WP_016981763.1">
    <property type="nucleotide sequence ID" value="NZ_KE356190.1"/>
</dbReference>
<accession>A0ABN0MP81</accession>
<evidence type="ECO:0000256" key="6">
    <source>
        <dbReference type="ARBA" id="ARBA00022525"/>
    </source>
</evidence>
<protein>
    <submittedName>
        <fullName evidence="13">Autotransporter beta-domain protein</fullName>
    </submittedName>
</protein>
<dbReference type="Pfam" id="PF07548">
    <property type="entry name" value="ChlamPMP_M"/>
    <property type="match status" value="1"/>
</dbReference>
<feature type="signal peptide" evidence="11">
    <location>
        <begin position="1"/>
        <end position="21"/>
    </location>
</feature>
<dbReference type="Proteomes" id="UP000014627">
    <property type="component" value="Unassembled WGS sequence"/>
</dbReference>
<evidence type="ECO:0000313" key="13">
    <source>
        <dbReference type="EMBL" id="EPJ27766.1"/>
    </source>
</evidence>
<dbReference type="Pfam" id="PF02415">
    <property type="entry name" value="Chlam_PMP"/>
    <property type="match status" value="2"/>
</dbReference>
<reference evidence="13 14" key="1">
    <citation type="submission" date="2013-04" db="EMBL/GenBank/DDBJ databases">
        <title>Genome sequence of Chlamydia psittaci 99DC5.</title>
        <authorList>
            <person name="Huot-Creasy H."/>
            <person name="McCracken C.L."/>
            <person name="Humphries M."/>
            <person name="Sachse K."/>
            <person name="Laroucau K."/>
            <person name="Bavoil P."/>
            <person name="Myers G.S."/>
        </authorList>
    </citation>
    <scope>NUCLEOTIDE SEQUENCE [LARGE SCALE GENOMIC DNA]</scope>
    <source>
        <strain evidence="13 14">99DC5</strain>
    </source>
</reference>
<evidence type="ECO:0000256" key="8">
    <source>
        <dbReference type="ARBA" id="ARBA00022729"/>
    </source>
</evidence>
<dbReference type="InterPro" id="IPR036709">
    <property type="entry name" value="Autotransporte_beta_dom_sf"/>
</dbReference>
<keyword evidence="4" id="KW-1134">Transmembrane beta strand</keyword>
<keyword evidence="6" id="KW-0964">Secreted</keyword>
<evidence type="ECO:0000259" key="12">
    <source>
        <dbReference type="PROSITE" id="PS51208"/>
    </source>
</evidence>
<evidence type="ECO:0000256" key="4">
    <source>
        <dbReference type="ARBA" id="ARBA00022452"/>
    </source>
</evidence>
<evidence type="ECO:0000256" key="5">
    <source>
        <dbReference type="ARBA" id="ARBA00022512"/>
    </source>
</evidence>
<evidence type="ECO:0000256" key="2">
    <source>
        <dbReference type="ARBA" id="ARBA00004416"/>
    </source>
</evidence>
<organism evidence="13 14">
    <name type="scientific">Chlamydia psittaci 99DC5</name>
    <dbReference type="NCBI Taxonomy" id="1112251"/>
    <lineage>
        <taxon>Bacteria</taxon>
        <taxon>Pseudomonadati</taxon>
        <taxon>Chlamydiota</taxon>
        <taxon>Chlamydiia</taxon>
        <taxon>Chlamydiales</taxon>
        <taxon>Chlamydiaceae</taxon>
        <taxon>Chlamydia/Chlamydophila group</taxon>
        <taxon>Chlamydia</taxon>
    </lineage>
</organism>
<keyword evidence="5" id="KW-0134">Cell wall</keyword>
<keyword evidence="14" id="KW-1185">Reference proteome</keyword>
<proteinExistence type="inferred from homology"/>
<comment type="caution">
    <text evidence="13">The sequence shown here is derived from an EMBL/GenBank/DDBJ whole genome shotgun (WGS) entry which is preliminary data.</text>
</comment>